<feature type="region of interest" description="Disordered" evidence="1">
    <location>
        <begin position="468"/>
        <end position="508"/>
    </location>
</feature>
<protein>
    <submittedName>
        <fullName evidence="3">Uncharacterized protein</fullName>
    </submittedName>
</protein>
<feature type="transmembrane region" description="Helical" evidence="2">
    <location>
        <begin position="245"/>
        <end position="265"/>
    </location>
</feature>
<name>A0A7M1B6E4_9BACT</name>
<evidence type="ECO:0000313" key="3">
    <source>
        <dbReference type="EMBL" id="QOP45215.1"/>
    </source>
</evidence>
<dbReference type="RefSeq" id="WP_193111466.1">
    <property type="nucleotide sequence ID" value="NZ_CP041406.1"/>
</dbReference>
<feature type="transmembrane region" description="Helical" evidence="2">
    <location>
        <begin position="379"/>
        <end position="401"/>
    </location>
</feature>
<feature type="transmembrane region" description="Helical" evidence="2">
    <location>
        <begin position="438"/>
        <end position="457"/>
    </location>
</feature>
<feature type="transmembrane region" description="Helical" evidence="2">
    <location>
        <begin position="326"/>
        <end position="348"/>
    </location>
</feature>
<accession>A0A7M1B6E4</accession>
<feature type="transmembrane region" description="Helical" evidence="2">
    <location>
        <begin position="285"/>
        <end position="305"/>
    </location>
</feature>
<sequence length="508" mass="56744">MQIPDFMMIISSSQGLSVVLWIVIIMMLLYMARKPAHEVILSASKVLFHAFHLIAASIFLAEKKLKERNKEVLLADGKEATERIIEREFERIDAYVKKDLAQFPTLQRDIRDNVVKIDEDYQQSTEIPPSPPGWTKAIEPIASIPPSEDSMVVEILKSIRDTLDKGQQKALEAYRTSSKLRHSYLSKMIPTLRQINKSIGVLDKNVQVLLDRSATVDRHMDEYYEINKKSDKAAQMLSSSSLTQFFISGFVLAIAIGGAFINFNLIARPMQEMVGGSVYMMGFRVADIAALVIILVEISMGLFLMESLRITRLFPIIGALEDKIRVRMIIVSFVFLLLLASVEAGLAYMRELLSADDAALVAGLLGGAAADGVEQSGRWITTAAQMGMGFILPFALAFIAIPLESFIHSSRTVLGVLVAALLRFSAVLSRFLGNLSRYIGKSLVNFYDLVIFFPLWIENIVTKIEAKNSSKEELKETEKKEVQKKAPARKPRKTASKEQTDDKTKDVS</sequence>
<evidence type="ECO:0000256" key="2">
    <source>
        <dbReference type="SAM" id="Phobius"/>
    </source>
</evidence>
<dbReference type="KEGG" id="spal:FM071_02495"/>
<feature type="transmembrane region" description="Helical" evidence="2">
    <location>
        <begin position="39"/>
        <end position="61"/>
    </location>
</feature>
<evidence type="ECO:0000313" key="4">
    <source>
        <dbReference type="Proteomes" id="UP000593580"/>
    </source>
</evidence>
<proteinExistence type="predicted"/>
<feature type="transmembrane region" description="Helical" evidence="2">
    <location>
        <begin position="12"/>
        <end position="33"/>
    </location>
</feature>
<evidence type="ECO:0000256" key="1">
    <source>
        <dbReference type="SAM" id="MobiDB-lite"/>
    </source>
</evidence>
<organism evidence="3 4">
    <name type="scientific">Sulfurimonas paralvinellae</name>
    <dbReference type="NCBI Taxonomy" id="317658"/>
    <lineage>
        <taxon>Bacteria</taxon>
        <taxon>Pseudomonadati</taxon>
        <taxon>Campylobacterota</taxon>
        <taxon>Epsilonproteobacteria</taxon>
        <taxon>Campylobacterales</taxon>
        <taxon>Sulfurimonadaceae</taxon>
        <taxon>Sulfurimonas</taxon>
    </lineage>
</organism>
<dbReference type="Proteomes" id="UP000593580">
    <property type="component" value="Chromosome"/>
</dbReference>
<feature type="compositionally biased region" description="Basic and acidic residues" evidence="1">
    <location>
        <begin position="468"/>
        <end position="484"/>
    </location>
</feature>
<feature type="compositionally biased region" description="Basic and acidic residues" evidence="1">
    <location>
        <begin position="495"/>
        <end position="508"/>
    </location>
</feature>
<keyword evidence="2" id="KW-0472">Membrane</keyword>
<keyword evidence="4" id="KW-1185">Reference proteome</keyword>
<dbReference type="AlphaFoldDB" id="A0A7M1B6E4"/>
<keyword evidence="2" id="KW-0812">Transmembrane</keyword>
<feature type="transmembrane region" description="Helical" evidence="2">
    <location>
        <begin position="413"/>
        <end position="432"/>
    </location>
</feature>
<gene>
    <name evidence="3" type="ORF">FM071_02495</name>
</gene>
<reference evidence="3 4" key="1">
    <citation type="submission" date="2019-07" db="EMBL/GenBank/DDBJ databases">
        <title>Sulfurimonas paralvinellae sp. nov., a novel mesophilic, hydrogen- and sulfur-oxidizing chemolithoautotroph within the Epsilonproteo- bacteria isolated from a deep-sea hydrothermal vent polychaete nest, reclassification of Thiomicrospira denitrificans as Sulfurimonas denitrificans comb. nov. and emended description of the genus Sulfurimonas.</title>
        <authorList>
            <person name="Wang S."/>
            <person name="Jiang L."/>
            <person name="Shao Z."/>
        </authorList>
    </citation>
    <scope>NUCLEOTIDE SEQUENCE [LARGE SCALE GENOMIC DNA]</scope>
    <source>
        <strain evidence="3 4">GO25</strain>
    </source>
</reference>
<dbReference type="EMBL" id="CP041406">
    <property type="protein sequence ID" value="QOP45215.1"/>
    <property type="molecule type" value="Genomic_DNA"/>
</dbReference>
<keyword evidence="2" id="KW-1133">Transmembrane helix</keyword>